<keyword evidence="3" id="KW-0548">Nucleotidyltransferase</keyword>
<dbReference type="Gene3D" id="3.30.450.20">
    <property type="entry name" value="PAS domain"/>
    <property type="match status" value="1"/>
</dbReference>
<dbReference type="CDD" id="cd01949">
    <property type="entry name" value="GGDEF"/>
    <property type="match status" value="1"/>
</dbReference>
<dbReference type="SMART" id="SM00086">
    <property type="entry name" value="PAC"/>
    <property type="match status" value="1"/>
</dbReference>
<dbReference type="SUPFAM" id="SSF55073">
    <property type="entry name" value="Nucleotide cyclase"/>
    <property type="match status" value="1"/>
</dbReference>
<dbReference type="PROSITE" id="PS50887">
    <property type="entry name" value="GGDEF"/>
    <property type="match status" value="1"/>
</dbReference>
<keyword evidence="3" id="KW-0808">Transferase</keyword>
<dbReference type="EC" id="2.7.7.65" evidence="3"/>
<dbReference type="InterPro" id="IPR000014">
    <property type="entry name" value="PAS"/>
</dbReference>
<dbReference type="InterPro" id="IPR013655">
    <property type="entry name" value="PAS_fold_3"/>
</dbReference>
<dbReference type="CDD" id="cd00130">
    <property type="entry name" value="PAS"/>
    <property type="match status" value="1"/>
</dbReference>
<dbReference type="GO" id="GO:0052621">
    <property type="term" value="F:diguanylate cyclase activity"/>
    <property type="evidence" value="ECO:0007669"/>
    <property type="project" value="UniProtKB-EC"/>
</dbReference>
<dbReference type="InterPro" id="IPR000160">
    <property type="entry name" value="GGDEF_dom"/>
</dbReference>
<dbReference type="Proteomes" id="UP001375743">
    <property type="component" value="Unassembled WGS sequence"/>
</dbReference>
<evidence type="ECO:0000259" key="1">
    <source>
        <dbReference type="PROSITE" id="PS50113"/>
    </source>
</evidence>
<evidence type="ECO:0000259" key="2">
    <source>
        <dbReference type="PROSITE" id="PS50887"/>
    </source>
</evidence>
<dbReference type="InterPro" id="IPR029787">
    <property type="entry name" value="Nucleotide_cyclase"/>
</dbReference>
<dbReference type="Pfam" id="PF00990">
    <property type="entry name" value="GGDEF"/>
    <property type="match status" value="1"/>
</dbReference>
<dbReference type="InterPro" id="IPR000700">
    <property type="entry name" value="PAS-assoc_C"/>
</dbReference>
<dbReference type="SUPFAM" id="SSF55785">
    <property type="entry name" value="PYP-like sensor domain (PAS domain)"/>
    <property type="match status" value="1"/>
</dbReference>
<dbReference type="InterPro" id="IPR035965">
    <property type="entry name" value="PAS-like_dom_sf"/>
</dbReference>
<comment type="caution">
    <text evidence="3">The sequence shown here is derived from an EMBL/GenBank/DDBJ whole genome shotgun (WGS) entry which is preliminary data.</text>
</comment>
<dbReference type="PANTHER" id="PTHR46663:SF3">
    <property type="entry name" value="SLL0267 PROTEIN"/>
    <property type="match status" value="1"/>
</dbReference>
<dbReference type="InterPro" id="IPR001610">
    <property type="entry name" value="PAC"/>
</dbReference>
<protein>
    <submittedName>
        <fullName evidence="3">Sensor domain-containing diguanylate cyclase</fullName>
        <ecNumber evidence="3">2.7.7.65</ecNumber>
    </submittedName>
</protein>
<sequence length="400" mass="43364">MLHPILAAIAAPVAALGRGPAGGLVVEAVNEPLAHLLGCAPDDLVGSSLERILPTLATVSPGSEEEVTLGPEALPYRAVVRAMPDALSEQSLLLVTFVRDDTAERRLRRALAAAELGIWESDIATGRVRFDPICLTRLGRDPGDGARDLPELVELIHPHDRIRVRDLYEQCCQGERPQMWLEYRVRRRDGTYAWIEERATVAERAADGRPARIVGLSADITARKEAELRLEHLALHDPLTGLPNRRALAEALDHAIARARRTGQPVAVLVLDLDGFKAVNDRHGHPAGDAALVEVADRLRRTVRRSDIVARLGGDEFAVVAGELKGPAPVLRLARRIVAALTTPMRLEAAEVPIGVSIGVAFFPGDGETPEDVLGHADRALYAAKRDRAGWRFTAELPAD</sequence>
<dbReference type="Gene3D" id="2.10.70.100">
    <property type="match status" value="1"/>
</dbReference>
<evidence type="ECO:0000313" key="4">
    <source>
        <dbReference type="Proteomes" id="UP001375743"/>
    </source>
</evidence>
<proteinExistence type="predicted"/>
<dbReference type="EMBL" id="JBBLZC010000008">
    <property type="protein sequence ID" value="MEK0083561.1"/>
    <property type="molecule type" value="Genomic_DNA"/>
</dbReference>
<dbReference type="InterPro" id="IPR043128">
    <property type="entry name" value="Rev_trsase/Diguanyl_cyclase"/>
</dbReference>
<keyword evidence="4" id="KW-1185">Reference proteome</keyword>
<dbReference type="RefSeq" id="WP_418159408.1">
    <property type="nucleotide sequence ID" value="NZ_JBBLZC010000008.1"/>
</dbReference>
<dbReference type="Gene3D" id="3.30.70.270">
    <property type="match status" value="1"/>
</dbReference>
<dbReference type="Pfam" id="PF08447">
    <property type="entry name" value="PAS_3"/>
    <property type="match status" value="1"/>
</dbReference>
<dbReference type="PANTHER" id="PTHR46663">
    <property type="entry name" value="DIGUANYLATE CYCLASE DGCT-RELATED"/>
    <property type="match status" value="1"/>
</dbReference>
<dbReference type="InterPro" id="IPR052163">
    <property type="entry name" value="DGC-Regulatory_Protein"/>
</dbReference>
<gene>
    <name evidence="3" type="ORF">U1T56_10390</name>
</gene>
<name>A0ABU8XR82_9PROT</name>
<accession>A0ABU8XR82</accession>
<organism evidence="3 4">
    <name type="scientific">Benzoatithermus flavus</name>
    <dbReference type="NCBI Taxonomy" id="3108223"/>
    <lineage>
        <taxon>Bacteria</taxon>
        <taxon>Pseudomonadati</taxon>
        <taxon>Pseudomonadota</taxon>
        <taxon>Alphaproteobacteria</taxon>
        <taxon>Geminicoccales</taxon>
        <taxon>Geminicoccaceae</taxon>
        <taxon>Benzoatithermus</taxon>
    </lineage>
</organism>
<dbReference type="PROSITE" id="PS50113">
    <property type="entry name" value="PAC"/>
    <property type="match status" value="1"/>
</dbReference>
<dbReference type="NCBIfam" id="TIGR00229">
    <property type="entry name" value="sensory_box"/>
    <property type="match status" value="1"/>
</dbReference>
<dbReference type="NCBIfam" id="TIGR00254">
    <property type="entry name" value="GGDEF"/>
    <property type="match status" value="1"/>
</dbReference>
<evidence type="ECO:0000313" key="3">
    <source>
        <dbReference type="EMBL" id="MEK0083561.1"/>
    </source>
</evidence>
<feature type="domain" description="GGDEF" evidence="2">
    <location>
        <begin position="264"/>
        <end position="396"/>
    </location>
</feature>
<dbReference type="SMART" id="SM00267">
    <property type="entry name" value="GGDEF"/>
    <property type="match status" value="1"/>
</dbReference>
<feature type="domain" description="PAC" evidence="1">
    <location>
        <begin position="179"/>
        <end position="232"/>
    </location>
</feature>
<reference evidence="3 4" key="1">
    <citation type="submission" date="2024-01" db="EMBL/GenBank/DDBJ databases">
        <title>Multi-omics insights into the function and evolution of sodium benzoate biodegradation pathways in Benzoatithermus flavus gen. nov., sp. nov. from hot spring.</title>
        <authorList>
            <person name="Hu C.-J."/>
            <person name="Li W.-J."/>
        </authorList>
    </citation>
    <scope>NUCLEOTIDE SEQUENCE [LARGE SCALE GENOMIC DNA]</scope>
    <source>
        <strain evidence="3 4">SYSU G07066</strain>
    </source>
</reference>